<protein>
    <submittedName>
        <fullName evidence="1">Uncharacterized protein</fullName>
    </submittedName>
</protein>
<evidence type="ECO:0000313" key="1">
    <source>
        <dbReference type="EMBL" id="KAI6080456.1"/>
    </source>
</evidence>
<name>A0ACC0CJD6_9PEZI</name>
<dbReference type="Proteomes" id="UP001497680">
    <property type="component" value="Unassembled WGS sequence"/>
</dbReference>
<sequence length="531" mass="60834">MESTEEIFHAAWECRELFSRCRELIQHPFIGDNWFEEREVDFCWWIYGLRADKRGHSSLDYRLRERSDIRNIVVSLIGGISAALDEWLHYGEMLSGLHIEAAKPTRLTESAQIKRLDLNDGILWDDSDADGMLDEPSDNQHESLGRLSDQAYYIETNLDILKSLSLTIRRSGTRIRYKKADMALAAAPNSYSDLRSHLIALVLVQPYEQSLINTLNWMASKGQLQESLAIVTQAWISDPARINPMQRSLIESVIVRHNRIRFARRSEELSHNSAESGDTEDEPTSKQEDKKRKLSTQQNLSTSTDTPTISVSRAPAPGVFGNIQQRVFASATLSGTATAPGSSFVLPNFGAKEKAVDELTRVTRIGNMLDYPPRPKKHDKGKSFECPYCRHVLHSDYIETRSRWRGHVAHDLLPYTCIFKECQHSTVFYYTADEWLQHLKKSHSVLRWICEDCPVKPNDQEIPAFESVELWGNHVRSEHQRHLRGPQLRLAAKMCERKILDLVHCPLCRHASSLLSLENDDHIAKHLHSLH</sequence>
<proteinExistence type="predicted"/>
<gene>
    <name evidence="1" type="ORF">F4821DRAFT_58901</name>
</gene>
<comment type="caution">
    <text evidence="1">The sequence shown here is derived from an EMBL/GenBank/DDBJ whole genome shotgun (WGS) entry which is preliminary data.</text>
</comment>
<accession>A0ACC0CJD6</accession>
<keyword evidence="2" id="KW-1185">Reference proteome</keyword>
<dbReference type="EMBL" id="MU394442">
    <property type="protein sequence ID" value="KAI6080456.1"/>
    <property type="molecule type" value="Genomic_DNA"/>
</dbReference>
<organism evidence="1 2">
    <name type="scientific">Hypoxylon rubiginosum</name>
    <dbReference type="NCBI Taxonomy" id="110542"/>
    <lineage>
        <taxon>Eukaryota</taxon>
        <taxon>Fungi</taxon>
        <taxon>Dikarya</taxon>
        <taxon>Ascomycota</taxon>
        <taxon>Pezizomycotina</taxon>
        <taxon>Sordariomycetes</taxon>
        <taxon>Xylariomycetidae</taxon>
        <taxon>Xylariales</taxon>
        <taxon>Hypoxylaceae</taxon>
        <taxon>Hypoxylon</taxon>
    </lineage>
</organism>
<reference evidence="1 2" key="1">
    <citation type="journal article" date="2022" name="New Phytol.">
        <title>Ecological generalism drives hyperdiversity of secondary metabolite gene clusters in xylarialean endophytes.</title>
        <authorList>
            <person name="Franco M.E.E."/>
            <person name="Wisecaver J.H."/>
            <person name="Arnold A.E."/>
            <person name="Ju Y.M."/>
            <person name="Slot J.C."/>
            <person name="Ahrendt S."/>
            <person name="Moore L.P."/>
            <person name="Eastman K.E."/>
            <person name="Scott K."/>
            <person name="Konkel Z."/>
            <person name="Mondo S.J."/>
            <person name="Kuo A."/>
            <person name="Hayes R.D."/>
            <person name="Haridas S."/>
            <person name="Andreopoulos B."/>
            <person name="Riley R."/>
            <person name="LaButti K."/>
            <person name="Pangilinan J."/>
            <person name="Lipzen A."/>
            <person name="Amirebrahimi M."/>
            <person name="Yan J."/>
            <person name="Adam C."/>
            <person name="Keymanesh K."/>
            <person name="Ng V."/>
            <person name="Louie K."/>
            <person name="Northen T."/>
            <person name="Drula E."/>
            <person name="Henrissat B."/>
            <person name="Hsieh H.M."/>
            <person name="Youens-Clark K."/>
            <person name="Lutzoni F."/>
            <person name="Miadlikowska J."/>
            <person name="Eastwood D.C."/>
            <person name="Hamelin R.C."/>
            <person name="Grigoriev I.V."/>
            <person name="U'Ren J.M."/>
        </authorList>
    </citation>
    <scope>NUCLEOTIDE SEQUENCE [LARGE SCALE GENOMIC DNA]</scope>
    <source>
        <strain evidence="1 2">ER1909</strain>
    </source>
</reference>
<evidence type="ECO:0000313" key="2">
    <source>
        <dbReference type="Proteomes" id="UP001497680"/>
    </source>
</evidence>